<dbReference type="PANTHER" id="PTHR20873">
    <property type="entry name" value="L-SERYL-TRNA(SEC) KINASE"/>
    <property type="match status" value="1"/>
</dbReference>
<dbReference type="InterPro" id="IPR052648">
    <property type="entry name" value="Ser-tRNA(Sec)_kinase"/>
</dbReference>
<comment type="caution">
    <text evidence="2">The sequence shown here is derived from an EMBL/GenBank/DDBJ whole genome shotgun (WGS) entry which is preliminary data.</text>
</comment>
<sequence length="236" mass="27206">MCQQEMLLRVSKRLKRQNDSSRPNQSTQLVLLVDDNFQYRSLRKRCFRLATELNCGFAVLYVNVPAETCRERNAGRNKREQVPSEVFERMAAAFEPPNDHQNSWEVNTCQFNGVGNIEELADTLVLQAEQELKALHLRRLQRQKEEAQQCRDRLITEQNVLHLVDLQLRQWISTQLKSEEALPSGVTKPQLASQLNQRRKSYLASLKRSPSSIRSLPKSGAIDQVVVSLVFGFQQE</sequence>
<keyword evidence="1" id="KW-0175">Coiled coil</keyword>
<dbReference type="PANTHER" id="PTHR20873:SF0">
    <property type="entry name" value="L-SERYL-TRNA(SEC) KINASE"/>
    <property type="match status" value="1"/>
</dbReference>
<dbReference type="SUPFAM" id="SSF52540">
    <property type="entry name" value="P-loop containing nucleoside triphosphate hydrolases"/>
    <property type="match status" value="1"/>
</dbReference>
<keyword evidence="3" id="KW-1185">Reference proteome</keyword>
<evidence type="ECO:0000313" key="2">
    <source>
        <dbReference type="EMBL" id="KAL3668179.1"/>
    </source>
</evidence>
<accession>A0ABD3FT79</accession>
<dbReference type="Pfam" id="PF13671">
    <property type="entry name" value="AAA_33"/>
    <property type="match status" value="1"/>
</dbReference>
<proteinExistence type="predicted"/>
<name>A0ABD3FT79_9STRA</name>
<feature type="coiled-coil region" evidence="1">
    <location>
        <begin position="126"/>
        <end position="160"/>
    </location>
</feature>
<protein>
    <recommendedName>
        <fullName evidence="4">PIN domain-containing protein</fullName>
    </recommendedName>
</protein>
<dbReference type="Proteomes" id="UP001632037">
    <property type="component" value="Unassembled WGS sequence"/>
</dbReference>
<dbReference type="AlphaFoldDB" id="A0ABD3FT79"/>
<evidence type="ECO:0008006" key="4">
    <source>
        <dbReference type="Google" id="ProtNLM"/>
    </source>
</evidence>
<evidence type="ECO:0000313" key="3">
    <source>
        <dbReference type="Proteomes" id="UP001632037"/>
    </source>
</evidence>
<gene>
    <name evidence="2" type="ORF">V7S43_007040</name>
</gene>
<dbReference type="InterPro" id="IPR027417">
    <property type="entry name" value="P-loop_NTPase"/>
</dbReference>
<dbReference type="Gene3D" id="3.40.50.300">
    <property type="entry name" value="P-loop containing nucleotide triphosphate hydrolases"/>
    <property type="match status" value="1"/>
</dbReference>
<dbReference type="EMBL" id="JBIMZQ010000012">
    <property type="protein sequence ID" value="KAL3668179.1"/>
    <property type="molecule type" value="Genomic_DNA"/>
</dbReference>
<reference evidence="2 3" key="1">
    <citation type="submission" date="2024-09" db="EMBL/GenBank/DDBJ databases">
        <title>Genome sequencing and assembly of Phytophthora oleae, isolate VK10A, causative agent of rot of olive drupes.</title>
        <authorList>
            <person name="Conti Taguali S."/>
            <person name="Riolo M."/>
            <person name="La Spada F."/>
            <person name="Cacciola S.O."/>
            <person name="Dionisio G."/>
        </authorList>
    </citation>
    <scope>NUCLEOTIDE SEQUENCE [LARGE SCALE GENOMIC DNA]</scope>
    <source>
        <strain evidence="2 3">VK10A</strain>
    </source>
</reference>
<organism evidence="2 3">
    <name type="scientific">Phytophthora oleae</name>
    <dbReference type="NCBI Taxonomy" id="2107226"/>
    <lineage>
        <taxon>Eukaryota</taxon>
        <taxon>Sar</taxon>
        <taxon>Stramenopiles</taxon>
        <taxon>Oomycota</taxon>
        <taxon>Peronosporomycetes</taxon>
        <taxon>Peronosporales</taxon>
        <taxon>Peronosporaceae</taxon>
        <taxon>Phytophthora</taxon>
    </lineage>
</organism>
<evidence type="ECO:0000256" key="1">
    <source>
        <dbReference type="SAM" id="Coils"/>
    </source>
</evidence>